<evidence type="ECO:0000313" key="1">
    <source>
        <dbReference type="EMBL" id="PPR82903.1"/>
    </source>
</evidence>
<dbReference type="EMBL" id="KZ670625">
    <property type="protein sequence ID" value="PPR82903.1"/>
    <property type="molecule type" value="Genomic_DNA"/>
</dbReference>
<dbReference type="Proteomes" id="UP000239757">
    <property type="component" value="Unassembled WGS sequence"/>
</dbReference>
<sequence>MEKEVVESCKLNVSTGTAPDVERNWGGSVHTPIIPRSVAPHILVIPSSIEHKGIQGGVDTLPWVFGRISPPLQGGETCTCVEKKENDPTFHTPKARTSQKYKQVPELNPLAEVAACYVGTDFLAARLRNQFRILLETSTSKYSSSNATILTTMFLLLFSWYRVKRPDASSSVNDNTSNVVMQLLTTCTTRLRDEGRGWNYDVSPRFRQRVFHELLRNSATATVVLERYRKRRTPRSFPRPQNWFSARLAKCYSLIIAQLRSPPPDQLLTPNFNSAWAVAARNLFFLLRHLNSKGVDRKVRRVSPLARHRKFSSLARLNGALATPARESTTSFEPAEQLVVSGKVVGVQIITFFGGNLWRGRRKGAIGNGIEERCPAVNLTNLQTPWTKYATSKRYPERVGRQATTGSHRTQTEQAYFLPLHRLPPYLTASWRLVRQ</sequence>
<evidence type="ECO:0000313" key="2">
    <source>
        <dbReference type="Proteomes" id="UP000239757"/>
    </source>
</evidence>
<protein>
    <submittedName>
        <fullName evidence="1">Uncharacterized protein</fullName>
    </submittedName>
</protein>
<accession>A0A2P5VVM9</accession>
<reference evidence="1 2" key="1">
    <citation type="submission" date="2015-01" db="EMBL/GenBank/DDBJ databases">
        <title>Genome of allotetraploid Gossypium barbadense reveals genomic plasticity and fiber elongation in cotton evolution.</title>
        <authorList>
            <person name="Chen X."/>
            <person name="Liu X."/>
            <person name="Zhao B."/>
            <person name="Zheng H."/>
            <person name="Hu Y."/>
            <person name="Lu G."/>
            <person name="Yang C."/>
            <person name="Chen J."/>
            <person name="Shan C."/>
            <person name="Zhang L."/>
            <person name="Zhou Y."/>
            <person name="Wang L."/>
            <person name="Guo W."/>
            <person name="Bai Y."/>
            <person name="Ruan J."/>
            <person name="Shangguan X."/>
            <person name="Mao Y."/>
            <person name="Jiang J."/>
            <person name="Zhu Y."/>
            <person name="Lei J."/>
            <person name="Kang H."/>
            <person name="Chen S."/>
            <person name="He X."/>
            <person name="Wang R."/>
            <person name="Wang Y."/>
            <person name="Chen J."/>
            <person name="Wang L."/>
            <person name="Yu S."/>
            <person name="Wang B."/>
            <person name="Wei J."/>
            <person name="Song S."/>
            <person name="Lu X."/>
            <person name="Gao Z."/>
            <person name="Gu W."/>
            <person name="Deng X."/>
            <person name="Ma D."/>
            <person name="Wang S."/>
            <person name="Liang W."/>
            <person name="Fang L."/>
            <person name="Cai C."/>
            <person name="Zhu X."/>
            <person name="Zhou B."/>
            <person name="Zhang Y."/>
            <person name="Chen Z."/>
            <person name="Xu S."/>
            <person name="Zhu R."/>
            <person name="Wang S."/>
            <person name="Zhang T."/>
            <person name="Zhao G."/>
        </authorList>
    </citation>
    <scope>NUCLEOTIDE SEQUENCE [LARGE SCALE GENOMIC DNA]</scope>
    <source>
        <strain evidence="2">cv. Xinhai21</strain>
        <tissue evidence="1">Leaf</tissue>
    </source>
</reference>
<organism evidence="1 2">
    <name type="scientific">Gossypium barbadense</name>
    <name type="common">Sea Island cotton</name>
    <name type="synonym">Hibiscus barbadensis</name>
    <dbReference type="NCBI Taxonomy" id="3634"/>
    <lineage>
        <taxon>Eukaryota</taxon>
        <taxon>Viridiplantae</taxon>
        <taxon>Streptophyta</taxon>
        <taxon>Embryophyta</taxon>
        <taxon>Tracheophyta</taxon>
        <taxon>Spermatophyta</taxon>
        <taxon>Magnoliopsida</taxon>
        <taxon>eudicotyledons</taxon>
        <taxon>Gunneridae</taxon>
        <taxon>Pentapetalae</taxon>
        <taxon>rosids</taxon>
        <taxon>malvids</taxon>
        <taxon>Malvales</taxon>
        <taxon>Malvaceae</taxon>
        <taxon>Malvoideae</taxon>
        <taxon>Gossypium</taxon>
    </lineage>
</organism>
<gene>
    <name evidence="1" type="ORF">GOBAR_AA37811</name>
</gene>
<proteinExistence type="predicted"/>
<dbReference type="AlphaFoldDB" id="A0A2P5VVM9"/>
<name>A0A2P5VVM9_GOSBA</name>